<dbReference type="PANTHER" id="PTHR40044">
    <property type="entry name" value="INTEGRAL MEMBRANE PROTEIN-RELATED"/>
    <property type="match status" value="1"/>
</dbReference>
<reference evidence="2 3" key="1">
    <citation type="submission" date="2021-01" db="EMBL/GenBank/DDBJ databases">
        <title>Genome public.</title>
        <authorList>
            <person name="Liu C."/>
            <person name="Sun Q."/>
        </authorList>
    </citation>
    <scope>NUCLEOTIDE SEQUENCE [LARGE SCALE GENOMIC DNA]</scope>
    <source>
        <strain evidence="2 3">YIM B02564</strain>
    </source>
</reference>
<feature type="transmembrane region" description="Helical" evidence="1">
    <location>
        <begin position="32"/>
        <end position="54"/>
    </location>
</feature>
<feature type="transmembrane region" description="Helical" evidence="1">
    <location>
        <begin position="154"/>
        <end position="177"/>
    </location>
</feature>
<dbReference type="EMBL" id="JAESWB010000045">
    <property type="protein sequence ID" value="MBL4951500.1"/>
    <property type="molecule type" value="Genomic_DNA"/>
</dbReference>
<evidence type="ECO:0000256" key="1">
    <source>
        <dbReference type="SAM" id="Phobius"/>
    </source>
</evidence>
<keyword evidence="1" id="KW-0472">Membrane</keyword>
<evidence type="ECO:0000313" key="2">
    <source>
        <dbReference type="EMBL" id="MBL4951500.1"/>
    </source>
</evidence>
<keyword evidence="1" id="KW-1133">Transmembrane helix</keyword>
<proteinExistence type="predicted"/>
<comment type="caution">
    <text evidence="2">The sequence shown here is derived from an EMBL/GenBank/DDBJ whole genome shotgun (WGS) entry which is preliminary data.</text>
</comment>
<gene>
    <name evidence="2" type="ORF">JK635_04495</name>
</gene>
<dbReference type="RefSeq" id="WP_202652795.1">
    <property type="nucleotide sequence ID" value="NZ_JAESWB010000045.1"/>
</dbReference>
<sequence>MEKTTNSFSQQITAGKDRQSVSNGTRASIQGIVVNGIVAALYIAVSTVIAPFGFSQIQFRVSEMFNHLVAFNKKFFYGIVLGVFLTNLFFSPMKQYDLIFGVGQSVLALAITILSARFIRGIWVRMIINTLVFTVTMFFIAIELQLAYGLPFLFTWFTTAVGEFAVMAVGMPIMYFINKRVHFDKMF</sequence>
<name>A0ABS1TJK6_9BACI</name>
<dbReference type="InterPro" id="IPR010387">
    <property type="entry name" value="QueT"/>
</dbReference>
<accession>A0ABS1TJK6</accession>
<dbReference type="PANTHER" id="PTHR40044:SF1">
    <property type="entry name" value="INTEGRAL MEMBRANE PROTEIN"/>
    <property type="match status" value="1"/>
</dbReference>
<keyword evidence="3" id="KW-1185">Reference proteome</keyword>
<dbReference type="PIRSF" id="PIRSF031501">
    <property type="entry name" value="QueT"/>
    <property type="match status" value="1"/>
</dbReference>
<feature type="transmembrane region" description="Helical" evidence="1">
    <location>
        <begin position="126"/>
        <end position="148"/>
    </location>
</feature>
<organism evidence="2 3">
    <name type="scientific">Neobacillus paridis</name>
    <dbReference type="NCBI Taxonomy" id="2803862"/>
    <lineage>
        <taxon>Bacteria</taxon>
        <taxon>Bacillati</taxon>
        <taxon>Bacillota</taxon>
        <taxon>Bacilli</taxon>
        <taxon>Bacillales</taxon>
        <taxon>Bacillaceae</taxon>
        <taxon>Neobacillus</taxon>
    </lineage>
</organism>
<feature type="transmembrane region" description="Helical" evidence="1">
    <location>
        <begin position="75"/>
        <end position="92"/>
    </location>
</feature>
<dbReference type="Pfam" id="PF06177">
    <property type="entry name" value="QueT"/>
    <property type="match status" value="1"/>
</dbReference>
<feature type="transmembrane region" description="Helical" evidence="1">
    <location>
        <begin position="98"/>
        <end position="119"/>
    </location>
</feature>
<keyword evidence="1" id="KW-0812">Transmembrane</keyword>
<dbReference type="Proteomes" id="UP000623967">
    <property type="component" value="Unassembled WGS sequence"/>
</dbReference>
<protein>
    <submittedName>
        <fullName evidence="2">QueT transporter family protein</fullName>
    </submittedName>
</protein>
<evidence type="ECO:0000313" key="3">
    <source>
        <dbReference type="Proteomes" id="UP000623967"/>
    </source>
</evidence>